<feature type="compositionally biased region" description="Low complexity" evidence="1">
    <location>
        <begin position="270"/>
        <end position="317"/>
    </location>
</feature>
<dbReference type="Pfam" id="PF02120">
    <property type="entry name" value="Flg_hook"/>
    <property type="match status" value="1"/>
</dbReference>
<evidence type="ECO:0000313" key="4">
    <source>
        <dbReference type="Proteomes" id="UP000824988"/>
    </source>
</evidence>
<evidence type="ECO:0000313" key="3">
    <source>
        <dbReference type="EMBL" id="BBL70491.1"/>
    </source>
</evidence>
<evidence type="ECO:0000256" key="1">
    <source>
        <dbReference type="SAM" id="MobiDB-lite"/>
    </source>
</evidence>
<dbReference type="KEGG" id="moz:MoryE10_10970"/>
<dbReference type="CDD" id="cd17470">
    <property type="entry name" value="T3SS_Flik_C"/>
    <property type="match status" value="1"/>
</dbReference>
<reference evidence="3" key="1">
    <citation type="submission" date="2019-06" db="EMBL/GenBank/DDBJ databases">
        <title>Complete genome sequence of Methylogaea oryzae strain JCM16910.</title>
        <authorList>
            <person name="Asakawa S."/>
        </authorList>
    </citation>
    <scope>NUCLEOTIDE SEQUENCE</scope>
    <source>
        <strain evidence="3">E10</strain>
    </source>
</reference>
<dbReference type="Proteomes" id="UP000824988">
    <property type="component" value="Chromosome"/>
</dbReference>
<dbReference type="AlphaFoldDB" id="A0A8D4VMV3"/>
<dbReference type="RefSeq" id="WP_221048459.1">
    <property type="nucleotide sequence ID" value="NZ_AP019782.1"/>
</dbReference>
<dbReference type="EMBL" id="AP019782">
    <property type="protein sequence ID" value="BBL70491.1"/>
    <property type="molecule type" value="Genomic_DNA"/>
</dbReference>
<feature type="compositionally biased region" description="Low complexity" evidence="1">
    <location>
        <begin position="230"/>
        <end position="259"/>
    </location>
</feature>
<feature type="domain" description="Flagellar hook-length control protein-like C-terminal" evidence="2">
    <location>
        <begin position="420"/>
        <end position="492"/>
    </location>
</feature>
<evidence type="ECO:0000259" key="2">
    <source>
        <dbReference type="Pfam" id="PF02120"/>
    </source>
</evidence>
<keyword evidence="4" id="KW-1185">Reference proteome</keyword>
<protein>
    <recommendedName>
        <fullName evidence="2">Flagellar hook-length control protein-like C-terminal domain-containing protein</fullName>
    </recommendedName>
</protein>
<gene>
    <name evidence="3" type="ORF">MoryE10_10970</name>
</gene>
<name>A0A8D4VMV3_9GAMM</name>
<feature type="region of interest" description="Disordered" evidence="1">
    <location>
        <begin position="230"/>
        <end position="333"/>
    </location>
</feature>
<accession>A0A8D4VMV3</accession>
<proteinExistence type="predicted"/>
<organism evidence="3 4">
    <name type="scientific">Methylogaea oryzae</name>
    <dbReference type="NCBI Taxonomy" id="1295382"/>
    <lineage>
        <taxon>Bacteria</taxon>
        <taxon>Pseudomonadati</taxon>
        <taxon>Pseudomonadota</taxon>
        <taxon>Gammaproteobacteria</taxon>
        <taxon>Methylococcales</taxon>
        <taxon>Methylococcaceae</taxon>
        <taxon>Methylogaea</taxon>
    </lineage>
</organism>
<sequence length="510" mass="51599">MDINIKSLTNLLPQSSQASQASQQLAQLPDKVAASTLTSLMQTGVQLTAMVVQAKGGNQYLLEVFQPGSQNRVQVTAESVTPLATGGPLQLEVVKGGSPPQVRVMQQTGAEGTPVENALRQFLPKQQELSSLITQLANFAKSGGDAALPADIQQLARNLLASLPDQNTLANAEGLKQAVRDSGLFLESKLAQLAQSDALAGGKAVDPSLPNDLKAKLLVLAEALTGRAASTGQPTGQAAGGQAAANAPNPQTAPNAAPANTPPGLPLPNPAAAAEPASTSASASPAAGQPAAASGADQNAAATDSAAGKGHGAVAAAPTQSGDQAVAANKPTADSAQQAAAAAQLGAAEPALKDLTSQTEGALAKLVLNQLASLPQPDASQQVWRFDIPFTLAGNPSSAKLEIEREAYREGQGESDSAQDSAPWTVTVELNPPGLGKFGGKVTLHQGAINAFFWSDDPTTADLVRDNLPLLEARLEAAGLKTGRLDASVGVAPASAAKPLSSMPLLDLHA</sequence>
<feature type="compositionally biased region" description="Pro residues" evidence="1">
    <location>
        <begin position="260"/>
        <end position="269"/>
    </location>
</feature>
<dbReference type="InterPro" id="IPR021136">
    <property type="entry name" value="Flagellar_hook_control-like_C"/>
</dbReference>